<keyword evidence="2" id="KW-1185">Reference proteome</keyword>
<dbReference type="Proteomes" id="UP001570071">
    <property type="component" value="Unassembled WGS sequence"/>
</dbReference>
<dbReference type="RefSeq" id="WP_372124954.1">
    <property type="nucleotide sequence ID" value="NZ_JBFSSG010000048.1"/>
</dbReference>
<protein>
    <submittedName>
        <fullName evidence="1">PD-(D/E)XK nuclease family protein</fullName>
    </submittedName>
</protein>
<accession>A0ABV4N0V8</accession>
<sequence>MESLLVNVSKYASSHQTSPTENFITEAFAWLLKYDEVVRKAYAQLLAEKSPQYRVEILNLSTSIDIDTQVNFGGKYPDLLWNSTDEDFCLVFEHKVWSELHNKQLSNYEKYAKAHLNKSFLIALVTAHSGQHRQSPDIALCWYEVTNIIESLGEGDNKESWLRAEFVNLIKSNGLVNATPLNPLAIAYYNDVKNIDKQLYEIARRSLHRSWPVYQESNKVKFHNPPKHRNARGRYDAFGRIGLEFSSINAGNDESGWIPGIFCGFIIDGYDHQVEDLVKNGPIASLVLSVNKSIQSSLKSQGHYDLLVNEIKAKLPADWKLSDRTIAGLKLNPWHPLIIYRELTSFIQDAQTLEEQTEVYFTQMAMLQSVFLESDAFNAFCTEMQRLSSEEPK</sequence>
<comment type="caution">
    <text evidence="1">The sequence shown here is derived from an EMBL/GenBank/DDBJ whole genome shotgun (WGS) entry which is preliminary data.</text>
</comment>
<organism evidence="1 2">
    <name type="scientific">Vibrio pomeroyi</name>
    <dbReference type="NCBI Taxonomy" id="198832"/>
    <lineage>
        <taxon>Bacteria</taxon>
        <taxon>Pseudomonadati</taxon>
        <taxon>Pseudomonadota</taxon>
        <taxon>Gammaproteobacteria</taxon>
        <taxon>Vibrionales</taxon>
        <taxon>Vibrionaceae</taxon>
        <taxon>Vibrio</taxon>
    </lineage>
</organism>
<evidence type="ECO:0000313" key="2">
    <source>
        <dbReference type="Proteomes" id="UP001570071"/>
    </source>
</evidence>
<dbReference type="EMBL" id="JBFSSG010000048">
    <property type="protein sequence ID" value="MEZ8722922.1"/>
    <property type="molecule type" value="Genomic_DNA"/>
</dbReference>
<gene>
    <name evidence="1" type="ORF">AB6D66_17745</name>
</gene>
<proteinExistence type="predicted"/>
<reference evidence="1 2" key="1">
    <citation type="journal article" date="2024" name="ISME J.">
        <title>Tailless and filamentous prophages are predominant in marine Vibrio.</title>
        <authorList>
            <person name="Steensen K."/>
            <person name="Seneca J."/>
            <person name="Bartlau N."/>
            <person name="Yu X.A."/>
            <person name="Hussain F.A."/>
            <person name="Polz M.F."/>
        </authorList>
    </citation>
    <scope>NUCLEOTIDE SEQUENCE [LARGE SCALE GENOMIC DNA]</scope>
    <source>
        <strain evidence="1 2">10N.239.312.F12</strain>
    </source>
</reference>
<evidence type="ECO:0000313" key="1">
    <source>
        <dbReference type="EMBL" id="MEZ8722922.1"/>
    </source>
</evidence>
<name>A0ABV4N0V8_9VIBR</name>